<evidence type="ECO:0000313" key="9">
    <source>
        <dbReference type="Proteomes" id="UP000001861"/>
    </source>
</evidence>
<dbReference type="Proteomes" id="UP000001861">
    <property type="component" value="Unassembled WGS sequence"/>
</dbReference>
<keyword evidence="1" id="KW-0723">Serine/threonine-protein kinase</keyword>
<comment type="caution">
    <text evidence="8">The sequence shown here is derived from an EMBL/GenBank/DDBJ whole genome shotgun (WGS) entry which is preliminary data.</text>
</comment>
<evidence type="ECO:0000256" key="1">
    <source>
        <dbReference type="ARBA" id="ARBA00022527"/>
    </source>
</evidence>
<feature type="region of interest" description="Disordered" evidence="6">
    <location>
        <begin position="77"/>
        <end position="96"/>
    </location>
</feature>
<dbReference type="HOGENOM" id="CLU_415626_0_0_1"/>
<dbReference type="InParanoid" id="A8NB56"/>
<evidence type="ECO:0000313" key="8">
    <source>
        <dbReference type="EMBL" id="EAU89703.2"/>
    </source>
</evidence>
<dbReference type="InterPro" id="IPR051852">
    <property type="entry name" value="Alpha-type_PK"/>
</dbReference>
<evidence type="ECO:0000256" key="4">
    <source>
        <dbReference type="ARBA" id="ARBA00022777"/>
    </source>
</evidence>
<dbReference type="CDD" id="cd04515">
    <property type="entry name" value="Alpha_kinase"/>
    <property type="match status" value="1"/>
</dbReference>
<evidence type="ECO:0000256" key="6">
    <source>
        <dbReference type="SAM" id="MobiDB-lite"/>
    </source>
</evidence>
<evidence type="ECO:0000256" key="5">
    <source>
        <dbReference type="ARBA" id="ARBA00022840"/>
    </source>
</evidence>
<keyword evidence="3" id="KW-0547">Nucleotide-binding</keyword>
<dbReference type="InterPro" id="IPR011009">
    <property type="entry name" value="Kinase-like_dom_sf"/>
</dbReference>
<dbReference type="OrthoDB" id="301415at2759"/>
<accession>A8NB56</accession>
<keyword evidence="9" id="KW-1185">Reference proteome</keyword>
<dbReference type="PANTHER" id="PTHR45992:SF2">
    <property type="entry name" value="EUKARYOTIC ELONGATION FACTOR 2 KINASE"/>
    <property type="match status" value="1"/>
</dbReference>
<dbReference type="GO" id="GO:0004674">
    <property type="term" value="F:protein serine/threonine kinase activity"/>
    <property type="evidence" value="ECO:0007669"/>
    <property type="project" value="UniProtKB-KW"/>
</dbReference>
<dbReference type="SMART" id="SM00811">
    <property type="entry name" value="Alpha_kinase"/>
    <property type="match status" value="1"/>
</dbReference>
<dbReference type="GO" id="GO:0031037">
    <property type="term" value="P:myosin II filament disassembly"/>
    <property type="evidence" value="ECO:0007669"/>
    <property type="project" value="TreeGrafter"/>
</dbReference>
<keyword evidence="2" id="KW-0808">Transferase</keyword>
<dbReference type="eggNOG" id="ENOG502SJRR">
    <property type="taxonomic scope" value="Eukaryota"/>
</dbReference>
<evidence type="ECO:0000256" key="3">
    <source>
        <dbReference type="ARBA" id="ARBA00022741"/>
    </source>
</evidence>
<dbReference type="AlphaFoldDB" id="A8NB56"/>
<protein>
    <submittedName>
        <fullName evidence="8">Atypical/Alpha protein kinase</fullName>
    </submittedName>
</protein>
<feature type="region of interest" description="Disordered" evidence="6">
    <location>
        <begin position="598"/>
        <end position="640"/>
    </location>
</feature>
<dbReference type="SUPFAM" id="SSF56112">
    <property type="entry name" value="Protein kinase-like (PK-like)"/>
    <property type="match status" value="1"/>
</dbReference>
<dbReference type="Pfam" id="PF02816">
    <property type="entry name" value="Alpha_kinase"/>
    <property type="match status" value="1"/>
</dbReference>
<dbReference type="PROSITE" id="PS51158">
    <property type="entry name" value="ALPHA_KINASE"/>
    <property type="match status" value="1"/>
</dbReference>
<proteinExistence type="predicted"/>
<dbReference type="KEGG" id="cci:CC1G_07428"/>
<feature type="domain" description="Alpha-type protein kinase" evidence="7">
    <location>
        <begin position="346"/>
        <end position="581"/>
    </location>
</feature>
<evidence type="ECO:0000256" key="2">
    <source>
        <dbReference type="ARBA" id="ARBA00022679"/>
    </source>
</evidence>
<reference evidence="8 9" key="1">
    <citation type="journal article" date="2010" name="Proc. Natl. Acad. Sci. U.S.A.">
        <title>Insights into evolution of multicellular fungi from the assembled chromosomes of the mushroom Coprinopsis cinerea (Coprinus cinereus).</title>
        <authorList>
            <person name="Stajich J.E."/>
            <person name="Wilke S.K."/>
            <person name="Ahren D."/>
            <person name="Au C.H."/>
            <person name="Birren B.W."/>
            <person name="Borodovsky M."/>
            <person name="Burns C."/>
            <person name="Canback B."/>
            <person name="Casselton L.A."/>
            <person name="Cheng C.K."/>
            <person name="Deng J."/>
            <person name="Dietrich F.S."/>
            <person name="Fargo D.C."/>
            <person name="Farman M.L."/>
            <person name="Gathman A.C."/>
            <person name="Goldberg J."/>
            <person name="Guigo R."/>
            <person name="Hoegger P.J."/>
            <person name="Hooker J.B."/>
            <person name="Huggins A."/>
            <person name="James T.Y."/>
            <person name="Kamada T."/>
            <person name="Kilaru S."/>
            <person name="Kodira C."/>
            <person name="Kues U."/>
            <person name="Kupfer D."/>
            <person name="Kwan H.S."/>
            <person name="Lomsadze A."/>
            <person name="Li W."/>
            <person name="Lilly W.W."/>
            <person name="Ma L.J."/>
            <person name="Mackey A.J."/>
            <person name="Manning G."/>
            <person name="Martin F."/>
            <person name="Muraguchi H."/>
            <person name="Natvig D.O."/>
            <person name="Palmerini H."/>
            <person name="Ramesh M.A."/>
            <person name="Rehmeyer C.J."/>
            <person name="Roe B.A."/>
            <person name="Shenoy N."/>
            <person name="Stanke M."/>
            <person name="Ter-Hovhannisyan V."/>
            <person name="Tunlid A."/>
            <person name="Velagapudi R."/>
            <person name="Vision T.J."/>
            <person name="Zeng Q."/>
            <person name="Zolan M.E."/>
            <person name="Pukkila P.J."/>
        </authorList>
    </citation>
    <scope>NUCLEOTIDE SEQUENCE [LARGE SCALE GENOMIC DNA]</scope>
    <source>
        <strain evidence="9">Okayama-7 / 130 / ATCC MYA-4618 / FGSC 9003</strain>
    </source>
</reference>
<dbReference type="GO" id="GO:1903013">
    <property type="term" value="P:response to differentiation-inducing factor 1"/>
    <property type="evidence" value="ECO:0007669"/>
    <property type="project" value="TreeGrafter"/>
</dbReference>
<dbReference type="GO" id="GO:0005524">
    <property type="term" value="F:ATP binding"/>
    <property type="evidence" value="ECO:0007669"/>
    <property type="project" value="UniProtKB-KW"/>
</dbReference>
<evidence type="ECO:0000259" key="7">
    <source>
        <dbReference type="PROSITE" id="PS51158"/>
    </source>
</evidence>
<dbReference type="InterPro" id="IPR004166">
    <property type="entry name" value="a-kinase_dom"/>
</dbReference>
<dbReference type="VEuPathDB" id="FungiDB:CC1G_07428"/>
<dbReference type="RefSeq" id="XP_001832057.2">
    <property type="nucleotide sequence ID" value="XM_001832005.2"/>
</dbReference>
<sequence>MARCSGCSLRFEFLAEGMRCGRCTNRPARDSIDDWGLCRRCGSVYEHLEGEICFDCEKYTGDDGAQQLAKNAIANPVDPRKHTLPGGRSSSAESDVQAIDPEAYAKAKAEVALSRMRNGYADAMARAAPGVKVARSKLKGSLGVVSKPVKLLNISIQKMTDYDGGKYRSGPVFHAWQRRYPEDTPMDEVFNDVFHLVVNTYIAKPREYRIYDMSEYQILWHRSKTTVESEMCKGTVGDLWHAVSTNSFLVPPGDYKAAAMVWHVDVQYDDSREPHIEDVEDVEPKTQIVPRSKRANSVASTALRTQIESRSGKKPRLLPAGKDAYVTRVVNPSGTSYTVIKGAWKFGKGTSVIWVEEEDVKLKVIVEKTPFASGVTKKAHKAYIGTEKIAAKYFYDIHDGSSSVLPEENLRCLKDELLRLQMLGRSIVKFLSISKQERVSVYNLRVPESYVLRTVEGEDHAWLADPLFEGAEVQKFSGTSQAGSNSESLVGQTCDALAHFSFHDSEGSIVFVDIQGFDSASLPMSSRQGRTAAHALTLFDVMIHSVEKSYGLGDQGTSGLEDFVSQHRCNSICKALGLTDVTDIWKEVTAELSDWEAQSMSVPDVDLAPKRSPSPVPSDKGHSGLTGLNQYGESESSEED</sequence>
<dbReference type="PANTHER" id="PTHR45992">
    <property type="entry name" value="EUKARYOTIC ELONGATION FACTOR 2 KINASE-RELATED"/>
    <property type="match status" value="1"/>
</dbReference>
<name>A8NB56_COPC7</name>
<dbReference type="Gene3D" id="3.20.200.10">
    <property type="entry name" value="MHCK/EF2 kinase"/>
    <property type="match status" value="1"/>
</dbReference>
<dbReference type="GeneID" id="6008540"/>
<dbReference type="EMBL" id="AACS02000009">
    <property type="protein sequence ID" value="EAU89703.2"/>
    <property type="molecule type" value="Genomic_DNA"/>
</dbReference>
<keyword evidence="4 8" id="KW-0418">Kinase</keyword>
<gene>
    <name evidence="8" type="ORF">CC1G_07428</name>
</gene>
<organism evidence="8 9">
    <name type="scientific">Coprinopsis cinerea (strain Okayama-7 / 130 / ATCC MYA-4618 / FGSC 9003)</name>
    <name type="common">Inky cap fungus</name>
    <name type="synonym">Hormographiella aspergillata</name>
    <dbReference type="NCBI Taxonomy" id="240176"/>
    <lineage>
        <taxon>Eukaryota</taxon>
        <taxon>Fungi</taxon>
        <taxon>Dikarya</taxon>
        <taxon>Basidiomycota</taxon>
        <taxon>Agaricomycotina</taxon>
        <taxon>Agaricomycetes</taxon>
        <taxon>Agaricomycetidae</taxon>
        <taxon>Agaricales</taxon>
        <taxon>Agaricineae</taxon>
        <taxon>Psathyrellaceae</taxon>
        <taxon>Coprinopsis</taxon>
    </lineage>
</organism>
<keyword evidence="5" id="KW-0067">ATP-binding</keyword>